<evidence type="ECO:0000256" key="1">
    <source>
        <dbReference type="SAM" id="Phobius"/>
    </source>
</evidence>
<evidence type="ECO:0000313" key="2">
    <source>
        <dbReference type="EMBL" id="TWI74194.1"/>
    </source>
</evidence>
<feature type="transmembrane region" description="Helical" evidence="1">
    <location>
        <begin position="393"/>
        <end position="410"/>
    </location>
</feature>
<keyword evidence="1" id="KW-0472">Membrane</keyword>
<dbReference type="InterPro" id="IPR032333">
    <property type="entry name" value="DUF4857"/>
</dbReference>
<proteinExistence type="predicted"/>
<keyword evidence="1" id="KW-0812">Transmembrane</keyword>
<keyword evidence="3" id="KW-1185">Reference proteome</keyword>
<comment type="caution">
    <text evidence="2">The sequence shown here is derived from an EMBL/GenBank/DDBJ whole genome shotgun (WGS) entry which is preliminary data.</text>
</comment>
<organism evidence="2 3">
    <name type="scientific">Desulfobotulus alkaliphilus</name>
    <dbReference type="NCBI Taxonomy" id="622671"/>
    <lineage>
        <taxon>Bacteria</taxon>
        <taxon>Pseudomonadati</taxon>
        <taxon>Thermodesulfobacteriota</taxon>
        <taxon>Desulfobacteria</taxon>
        <taxon>Desulfobacterales</taxon>
        <taxon>Desulfobacteraceae</taxon>
        <taxon>Desulfobotulus</taxon>
    </lineage>
</organism>
<evidence type="ECO:0000313" key="3">
    <source>
        <dbReference type="Proteomes" id="UP000318307"/>
    </source>
</evidence>
<feature type="transmembrane region" description="Helical" evidence="1">
    <location>
        <begin position="363"/>
        <end position="381"/>
    </location>
</feature>
<keyword evidence="1" id="KW-1133">Transmembrane helix</keyword>
<reference evidence="2 3" key="1">
    <citation type="submission" date="2019-07" db="EMBL/GenBank/DDBJ databases">
        <title>Genome sequencing of 100 strains of the haloalkaliphilic chemolithoautotrophic sulfur-oxidizing bacterium Thioalkalivibrio.</title>
        <authorList>
            <person name="Muyzer G."/>
        </authorList>
    </citation>
    <scope>NUCLEOTIDE SEQUENCE [LARGE SCALE GENOMIC DNA]</scope>
    <source>
        <strain evidence="2 3">ASO4-4</strain>
    </source>
</reference>
<sequence>MTLNPLSRWAARILAVIAIFFILPALFDKIWTRKSEAPLVFFSPVQKAFVYQKSLGGHQFIYADERGREFDRGAFEDLLPFVYFRNYELRNEGPLELEGRIFDRETIRSQRQSFEIKARDLKGSRPQIALYPLFNNDPGIAMIPFPEDVFRFTEKGMEFINADTNRKDEALSKRFTESLKEKGFTFPATLISGNPTNLKPFDEGYFVKDSQGGVFHIRRVMDQPDIRKTGIPADMGILDIAVSENQRREFYGILITERGGLFLIAWDSYELIPLPSDGFDPRRMDVKLLVNPLYRTLILTGEDRVHATVMDTEYQPLKSFTLPFSQTGSGLAGNVKDFLFPFTLSLESPWQNQASLQLQKGSFWSFGGIVLAMILYLIFLRRKGPFYRNVGEFGFLMLTGLFGLLPLLFVRKN</sequence>
<dbReference type="OrthoDB" id="5365245at2"/>
<dbReference type="AlphaFoldDB" id="A0A562S046"/>
<dbReference type="EMBL" id="VLLC01000006">
    <property type="protein sequence ID" value="TWI74194.1"/>
    <property type="molecule type" value="Genomic_DNA"/>
</dbReference>
<protein>
    <submittedName>
        <fullName evidence="2">Uncharacterized protein DUF4857</fullName>
    </submittedName>
</protein>
<gene>
    <name evidence="2" type="ORF">LZ24_01134</name>
</gene>
<dbReference type="RefSeq" id="WP_144683225.1">
    <property type="nucleotide sequence ID" value="NZ_VLLC01000006.1"/>
</dbReference>
<name>A0A562S046_9BACT</name>
<dbReference type="Proteomes" id="UP000318307">
    <property type="component" value="Unassembled WGS sequence"/>
</dbReference>
<feature type="transmembrane region" description="Helical" evidence="1">
    <location>
        <begin position="6"/>
        <end position="27"/>
    </location>
</feature>
<dbReference type="Pfam" id="PF16149">
    <property type="entry name" value="DUF4857"/>
    <property type="match status" value="1"/>
</dbReference>
<accession>A0A562S046</accession>